<dbReference type="PROSITE" id="PS51257">
    <property type="entry name" value="PROKAR_LIPOPROTEIN"/>
    <property type="match status" value="1"/>
</dbReference>
<reference evidence="1" key="1">
    <citation type="submission" date="2019-03" db="EMBL/GenBank/DDBJ databases">
        <title>Single cell metagenomics reveals metabolic interactions within the superorganism composed of flagellate Streblomastix strix and complex community of Bacteroidetes bacteria on its surface.</title>
        <authorList>
            <person name="Treitli S.C."/>
            <person name="Kolisko M."/>
            <person name="Husnik F."/>
            <person name="Keeling P."/>
            <person name="Hampl V."/>
        </authorList>
    </citation>
    <scope>NUCLEOTIDE SEQUENCE</scope>
    <source>
        <strain evidence="1">STM</strain>
    </source>
</reference>
<dbReference type="AlphaFoldDB" id="A0A5J4PGU1"/>
<name>A0A5J4PGU1_9ZZZZ</name>
<proteinExistence type="predicted"/>
<protein>
    <submittedName>
        <fullName evidence="1">Uncharacterized protein</fullName>
    </submittedName>
</protein>
<dbReference type="EMBL" id="SNRY01008320">
    <property type="protein sequence ID" value="KAA6308756.1"/>
    <property type="molecule type" value="Genomic_DNA"/>
</dbReference>
<gene>
    <name evidence="1" type="ORF">EZS27_039634</name>
</gene>
<sequence length="37" mass="3873">MKKGNIVGLNICLVALILALASCKSSESAYKKAYEAA</sequence>
<evidence type="ECO:0000313" key="1">
    <source>
        <dbReference type="EMBL" id="KAA6308756.1"/>
    </source>
</evidence>
<accession>A0A5J4PGU1</accession>
<organism evidence="1">
    <name type="scientific">termite gut metagenome</name>
    <dbReference type="NCBI Taxonomy" id="433724"/>
    <lineage>
        <taxon>unclassified sequences</taxon>
        <taxon>metagenomes</taxon>
        <taxon>organismal metagenomes</taxon>
    </lineage>
</organism>
<comment type="caution">
    <text evidence="1">The sequence shown here is derived from an EMBL/GenBank/DDBJ whole genome shotgun (WGS) entry which is preliminary data.</text>
</comment>